<reference evidence="1" key="1">
    <citation type="submission" date="2022-08" db="EMBL/GenBank/DDBJ databases">
        <title>Genome Sequence of Fusarium decemcellulare.</title>
        <authorList>
            <person name="Buettner E."/>
        </authorList>
    </citation>
    <scope>NUCLEOTIDE SEQUENCE</scope>
    <source>
        <strain evidence="1">Babe19</strain>
    </source>
</reference>
<dbReference type="Proteomes" id="UP001148629">
    <property type="component" value="Unassembled WGS sequence"/>
</dbReference>
<sequence>MQVLKPIQLEIEGPESTGATPWSKWYRPGSEDDIEIYASALRKCKEVNDQLQTQPRRDDEIASVASNIIQSSPIRLRKARVYDAAWVEALIEKKKQELQDKKTATPEWREKMSTLVEKTIKLTTELKPIIDIFVPKSPEYSGVLTIKDKKGTVMEILHLLSDEIPTIQAYKDLFPTDEMKHALAEVYIHTVDLLGGLANYASDKWTKQLLDAVLPRTKYDFNTYLDNVKKAAARLKMLCEIAHAAEQKDMKDRVEFLALELRNVSRKLEATRITESAQARHYASDLIDVWHDDVRDVEQELQLWKTVRFNSAMRDHWSQNGILPLIAEWRGLCESQNSIFWASSQNNGRQSWLTEFSINLIHLSRSQGQLVSFGMCDRPGGLKWTPKQLLKQLICQLLNDIPKLTVLDPAVFNLRSFRRATSFNSILKILHSAVGILGSVIIVIDRLDLSVCSSGHILG</sequence>
<dbReference type="EMBL" id="JANRMS010002565">
    <property type="protein sequence ID" value="KAJ3521898.1"/>
    <property type="molecule type" value="Genomic_DNA"/>
</dbReference>
<accession>A0ACC1RN11</accession>
<evidence type="ECO:0000313" key="1">
    <source>
        <dbReference type="EMBL" id="KAJ3521898.1"/>
    </source>
</evidence>
<gene>
    <name evidence="1" type="ORF">NM208_g13090</name>
</gene>
<evidence type="ECO:0000313" key="2">
    <source>
        <dbReference type="Proteomes" id="UP001148629"/>
    </source>
</evidence>
<proteinExistence type="predicted"/>
<protein>
    <submittedName>
        <fullName evidence="1">Uncharacterized protein</fullName>
    </submittedName>
</protein>
<name>A0ACC1RN11_9HYPO</name>
<comment type="caution">
    <text evidence="1">The sequence shown here is derived from an EMBL/GenBank/DDBJ whole genome shotgun (WGS) entry which is preliminary data.</text>
</comment>
<keyword evidence="2" id="KW-1185">Reference proteome</keyword>
<organism evidence="1 2">
    <name type="scientific">Fusarium decemcellulare</name>
    <dbReference type="NCBI Taxonomy" id="57161"/>
    <lineage>
        <taxon>Eukaryota</taxon>
        <taxon>Fungi</taxon>
        <taxon>Dikarya</taxon>
        <taxon>Ascomycota</taxon>
        <taxon>Pezizomycotina</taxon>
        <taxon>Sordariomycetes</taxon>
        <taxon>Hypocreomycetidae</taxon>
        <taxon>Hypocreales</taxon>
        <taxon>Nectriaceae</taxon>
        <taxon>Fusarium</taxon>
        <taxon>Fusarium decemcellulare species complex</taxon>
    </lineage>
</organism>